<gene>
    <name evidence="1" type="ORF">IAB00_07405</name>
</gene>
<dbReference type="PANTHER" id="PTHR30087">
    <property type="entry name" value="INNER MEMBRANE PROTEIN"/>
    <property type="match status" value="1"/>
</dbReference>
<evidence type="ECO:0000313" key="2">
    <source>
        <dbReference type="Proteomes" id="UP000824124"/>
    </source>
</evidence>
<dbReference type="InterPro" id="IPR007553">
    <property type="entry name" value="2-thiour_desulf"/>
</dbReference>
<accession>A0A9D1KZW3</accession>
<name>A0A9D1KZW3_9FIRM</name>
<sequence length="167" mass="17912">MLLVSRCLVGEKCRYNGKGKPNRAVIEFLQTLQAGRDYVFICPEMSGKLPIPRLPGEIIGGNAAKVWAGAAKVQNPDGTDYTPGFIAGAETACQTAAKTMATAALLKEKSPSCGVHLVHNGHFDGTTVPGPGIAAYALARQGVRLFSEDDLDELKEYLRATEENYNE</sequence>
<proteinExistence type="predicted"/>
<dbReference type="EMBL" id="DVMH01000038">
    <property type="protein sequence ID" value="HIU11040.1"/>
    <property type="molecule type" value="Genomic_DNA"/>
</dbReference>
<comment type="caution">
    <text evidence="1">The sequence shown here is derived from an EMBL/GenBank/DDBJ whole genome shotgun (WGS) entry which is preliminary data.</text>
</comment>
<protein>
    <submittedName>
        <fullName evidence="1">DUF523 domain-containing protein</fullName>
    </submittedName>
</protein>
<dbReference type="Proteomes" id="UP000824124">
    <property type="component" value="Unassembled WGS sequence"/>
</dbReference>
<dbReference type="PANTHER" id="PTHR30087:SF1">
    <property type="entry name" value="HYPOTHETICAL CYTOSOLIC PROTEIN"/>
    <property type="match status" value="1"/>
</dbReference>
<reference evidence="1" key="1">
    <citation type="submission" date="2020-10" db="EMBL/GenBank/DDBJ databases">
        <authorList>
            <person name="Gilroy R."/>
        </authorList>
    </citation>
    <scope>NUCLEOTIDE SEQUENCE</scope>
    <source>
        <strain evidence="1">2830</strain>
    </source>
</reference>
<organism evidence="1 2">
    <name type="scientific">Candidatus Avidehalobacter gallistercoris</name>
    <dbReference type="NCBI Taxonomy" id="2840694"/>
    <lineage>
        <taxon>Bacteria</taxon>
        <taxon>Bacillati</taxon>
        <taxon>Bacillota</taxon>
        <taxon>Clostridia</taxon>
        <taxon>Eubacteriales</taxon>
        <taxon>Peptococcaceae</taxon>
        <taxon>Peptococcaceae incertae sedis</taxon>
        <taxon>Candidatus Avidehalobacter</taxon>
    </lineage>
</organism>
<dbReference type="Pfam" id="PF04463">
    <property type="entry name" value="2-thiour_desulf"/>
    <property type="match status" value="1"/>
</dbReference>
<evidence type="ECO:0000313" key="1">
    <source>
        <dbReference type="EMBL" id="HIU11040.1"/>
    </source>
</evidence>
<reference evidence="1" key="2">
    <citation type="journal article" date="2021" name="PeerJ">
        <title>Extensive microbial diversity within the chicken gut microbiome revealed by metagenomics and culture.</title>
        <authorList>
            <person name="Gilroy R."/>
            <person name="Ravi A."/>
            <person name="Getino M."/>
            <person name="Pursley I."/>
            <person name="Horton D.L."/>
            <person name="Alikhan N.F."/>
            <person name="Baker D."/>
            <person name="Gharbi K."/>
            <person name="Hall N."/>
            <person name="Watson M."/>
            <person name="Adriaenssens E.M."/>
            <person name="Foster-Nyarko E."/>
            <person name="Jarju S."/>
            <person name="Secka A."/>
            <person name="Antonio M."/>
            <person name="Oren A."/>
            <person name="Chaudhuri R.R."/>
            <person name="La Ragione R."/>
            <person name="Hildebrand F."/>
            <person name="Pallen M.J."/>
        </authorList>
    </citation>
    <scope>NUCLEOTIDE SEQUENCE</scope>
    <source>
        <strain evidence="1">2830</strain>
    </source>
</reference>
<dbReference type="AlphaFoldDB" id="A0A9D1KZW3"/>